<evidence type="ECO:0000256" key="3">
    <source>
        <dbReference type="ARBA" id="ARBA00022989"/>
    </source>
</evidence>
<keyword evidence="8" id="KW-1185">Reference proteome</keyword>
<feature type="transmembrane region" description="Helical" evidence="5">
    <location>
        <begin position="146"/>
        <end position="167"/>
    </location>
</feature>
<feature type="transmembrane region" description="Helical" evidence="5">
    <location>
        <begin position="409"/>
        <end position="427"/>
    </location>
</feature>
<keyword evidence="3 5" id="KW-1133">Transmembrane helix</keyword>
<evidence type="ECO:0000256" key="1">
    <source>
        <dbReference type="ARBA" id="ARBA00004141"/>
    </source>
</evidence>
<evidence type="ECO:0000259" key="6">
    <source>
        <dbReference type="Pfam" id="PF04932"/>
    </source>
</evidence>
<feature type="transmembrane region" description="Helical" evidence="5">
    <location>
        <begin position="195"/>
        <end position="218"/>
    </location>
</feature>
<sequence>MNFVRRFVFYGLLALIAIAPLPFGSNRPWAWSILSLWVGILVLLDAVAAFADPVRGESRFMKRIAIPAVLFIPVVIWIVIQATPDVLPAAAHPMWGEAAAQLGRDMAAYVSIDPELTRDALMVLLAYAGVFWLAARHGRDRGNAAIMLKFFVIVSTVYAIYGLSVFFGGWEKILWYDKTAYRGDLTSTFINRNSYATYAAMGLIASVVMFVNVLAHDLRRGSAGRKMIRRMMDGVMKKAWLPILGGLTTGTALMLTHSRAGFASGMIGVMAVLIGLFVARMLPRKIAGWSVGGIVCLLIVGFWFSGHTLERRFERLDTDQATRLTVYERTIDGIQLSPVTGYGYGAFEPGFRQFKQQNISGLTWDLAHNSYLEFAFGAGFTTLLACLIIFVVIFAKSASGLVLRHRDQIYPIVGVASCLTVAAHSFVDFSVQMPAMGICFMFLVALGWEQSFSGENRLLS</sequence>
<dbReference type="AlphaFoldDB" id="A0A367U783"/>
<protein>
    <recommendedName>
        <fullName evidence="6">O-antigen ligase-related domain-containing protein</fullName>
    </recommendedName>
</protein>
<dbReference type="EMBL" id="JPWA01000042">
    <property type="protein sequence ID" value="RCK03949.1"/>
    <property type="molecule type" value="Genomic_DNA"/>
</dbReference>
<organism evidence="7 8">
    <name type="scientific">Thalassospira xianhensis MCCC 1A02616</name>
    <dbReference type="NCBI Taxonomy" id="1177929"/>
    <lineage>
        <taxon>Bacteria</taxon>
        <taxon>Pseudomonadati</taxon>
        <taxon>Pseudomonadota</taxon>
        <taxon>Alphaproteobacteria</taxon>
        <taxon>Rhodospirillales</taxon>
        <taxon>Thalassospiraceae</taxon>
        <taxon>Thalassospira</taxon>
    </lineage>
</organism>
<keyword evidence="4 5" id="KW-0472">Membrane</keyword>
<comment type="caution">
    <text evidence="7">The sequence shown here is derived from an EMBL/GenBank/DDBJ whole genome shotgun (WGS) entry which is preliminary data.</text>
</comment>
<feature type="transmembrane region" description="Helical" evidence="5">
    <location>
        <begin position="116"/>
        <end position="134"/>
    </location>
</feature>
<evidence type="ECO:0000256" key="5">
    <source>
        <dbReference type="SAM" id="Phobius"/>
    </source>
</evidence>
<gene>
    <name evidence="7" type="ORF">TH5_22735</name>
</gene>
<feature type="domain" description="O-antigen ligase-related" evidence="6">
    <location>
        <begin position="247"/>
        <end position="385"/>
    </location>
</feature>
<feature type="transmembrane region" description="Helical" evidence="5">
    <location>
        <begin position="63"/>
        <end position="80"/>
    </location>
</feature>
<reference evidence="7 8" key="1">
    <citation type="submission" date="2014-07" db="EMBL/GenBank/DDBJ databases">
        <title>Draft genome sequence of Thalassospira xianhensis P-4 (MCCC 1A02616).</title>
        <authorList>
            <person name="Lai Q."/>
            <person name="Shao Z."/>
        </authorList>
    </citation>
    <scope>NUCLEOTIDE SEQUENCE [LARGE SCALE GENOMIC DNA]</scope>
    <source>
        <strain evidence="7 8">MCCC 1A02616</strain>
    </source>
</reference>
<dbReference type="GO" id="GO:0016020">
    <property type="term" value="C:membrane"/>
    <property type="evidence" value="ECO:0007669"/>
    <property type="project" value="UniProtKB-SubCell"/>
</dbReference>
<dbReference type="InterPro" id="IPR007016">
    <property type="entry name" value="O-antigen_ligase-rel_domated"/>
</dbReference>
<accession>A0A367U783</accession>
<feature type="transmembrane region" description="Helical" evidence="5">
    <location>
        <begin position="29"/>
        <end position="51"/>
    </location>
</feature>
<proteinExistence type="predicted"/>
<feature type="transmembrane region" description="Helical" evidence="5">
    <location>
        <begin position="286"/>
        <end position="304"/>
    </location>
</feature>
<feature type="transmembrane region" description="Helical" evidence="5">
    <location>
        <begin position="374"/>
        <end position="397"/>
    </location>
</feature>
<evidence type="ECO:0000313" key="7">
    <source>
        <dbReference type="EMBL" id="RCK03949.1"/>
    </source>
</evidence>
<feature type="transmembrane region" description="Helical" evidence="5">
    <location>
        <begin position="7"/>
        <end position="23"/>
    </location>
</feature>
<evidence type="ECO:0000256" key="2">
    <source>
        <dbReference type="ARBA" id="ARBA00022692"/>
    </source>
</evidence>
<dbReference type="PANTHER" id="PTHR37422">
    <property type="entry name" value="TEICHURONIC ACID BIOSYNTHESIS PROTEIN TUAE"/>
    <property type="match status" value="1"/>
</dbReference>
<keyword evidence="2 5" id="KW-0812">Transmembrane</keyword>
<feature type="transmembrane region" description="Helical" evidence="5">
    <location>
        <begin position="239"/>
        <end position="256"/>
    </location>
</feature>
<feature type="transmembrane region" description="Helical" evidence="5">
    <location>
        <begin position="262"/>
        <end position="279"/>
    </location>
</feature>
<comment type="subcellular location">
    <subcellularLocation>
        <location evidence="1">Membrane</location>
        <topology evidence="1">Multi-pass membrane protein</topology>
    </subcellularLocation>
</comment>
<evidence type="ECO:0000256" key="4">
    <source>
        <dbReference type="ARBA" id="ARBA00023136"/>
    </source>
</evidence>
<name>A0A367U783_9PROT</name>
<dbReference type="Pfam" id="PF04932">
    <property type="entry name" value="Wzy_C"/>
    <property type="match status" value="1"/>
</dbReference>
<dbReference type="InterPro" id="IPR051533">
    <property type="entry name" value="WaaL-like"/>
</dbReference>
<dbReference type="PANTHER" id="PTHR37422:SF23">
    <property type="entry name" value="TEICHURONIC ACID BIOSYNTHESIS PROTEIN TUAE"/>
    <property type="match status" value="1"/>
</dbReference>
<feature type="transmembrane region" description="Helical" evidence="5">
    <location>
        <begin position="433"/>
        <end position="452"/>
    </location>
</feature>
<dbReference type="Proteomes" id="UP000252419">
    <property type="component" value="Unassembled WGS sequence"/>
</dbReference>
<evidence type="ECO:0000313" key="8">
    <source>
        <dbReference type="Proteomes" id="UP000252419"/>
    </source>
</evidence>